<evidence type="ECO:0008006" key="4">
    <source>
        <dbReference type="Google" id="ProtNLM"/>
    </source>
</evidence>
<feature type="non-terminal residue" evidence="2">
    <location>
        <position position="157"/>
    </location>
</feature>
<keyword evidence="3" id="KW-1185">Reference proteome</keyword>
<accession>A0ABV2VW50</accession>
<feature type="region of interest" description="Disordered" evidence="1">
    <location>
        <begin position="100"/>
        <end position="157"/>
    </location>
</feature>
<protein>
    <recommendedName>
        <fullName evidence="4">IS110 family transposase</fullName>
    </recommendedName>
</protein>
<reference evidence="2 3" key="1">
    <citation type="submission" date="2024-06" db="EMBL/GenBank/DDBJ databases">
        <title>The Natural Products Discovery Center: Release of the First 8490 Sequenced Strains for Exploring Actinobacteria Biosynthetic Diversity.</title>
        <authorList>
            <person name="Kalkreuter E."/>
            <person name="Kautsar S.A."/>
            <person name="Yang D."/>
            <person name="Bader C.D."/>
            <person name="Teijaro C.N."/>
            <person name="Fluegel L."/>
            <person name="Davis C.M."/>
            <person name="Simpson J.R."/>
            <person name="Lauterbach L."/>
            <person name="Steele A.D."/>
            <person name="Gui C."/>
            <person name="Meng S."/>
            <person name="Li G."/>
            <person name="Viehrig K."/>
            <person name="Ye F."/>
            <person name="Su P."/>
            <person name="Kiefer A.F."/>
            <person name="Nichols A."/>
            <person name="Cepeda A.J."/>
            <person name="Yan W."/>
            <person name="Fan B."/>
            <person name="Jiang Y."/>
            <person name="Adhikari A."/>
            <person name="Zheng C.-J."/>
            <person name="Schuster L."/>
            <person name="Cowan T.M."/>
            <person name="Smanski M.J."/>
            <person name="Chevrette M.G."/>
            <person name="De Carvalho L.P.S."/>
            <person name="Shen B."/>
        </authorList>
    </citation>
    <scope>NUCLEOTIDE SEQUENCE [LARGE SCALE GENOMIC DNA]</scope>
    <source>
        <strain evidence="2 3">NPDC006286</strain>
    </source>
</reference>
<evidence type="ECO:0000313" key="3">
    <source>
        <dbReference type="Proteomes" id="UP001550348"/>
    </source>
</evidence>
<feature type="region of interest" description="Disordered" evidence="1">
    <location>
        <begin position="1"/>
        <end position="36"/>
    </location>
</feature>
<evidence type="ECO:0000313" key="2">
    <source>
        <dbReference type="EMBL" id="MEU0157021.1"/>
    </source>
</evidence>
<sequence length="157" mass="16859">MAQISAALKRARRHDVPAKAAAIQQAPRTTHRRQPGIVTGACAATVRATAAVLQTLNAEIRTTEGQAETHFGQHPDAEVYLSQPGLGAILGDRVLAKFGDAPGRYTDATSRKKYPAPPRSPADPARPMSLSQPRFRRWAGVDRQGHHAQAQVGEGDQ</sequence>
<gene>
    <name evidence="2" type="ORF">ABZ071_35235</name>
</gene>
<dbReference type="EMBL" id="JBEXRX010000290">
    <property type="protein sequence ID" value="MEU0157021.1"/>
    <property type="molecule type" value="Genomic_DNA"/>
</dbReference>
<proteinExistence type="predicted"/>
<name>A0ABV2VW50_9ACTN</name>
<evidence type="ECO:0000256" key="1">
    <source>
        <dbReference type="SAM" id="MobiDB-lite"/>
    </source>
</evidence>
<organism evidence="2 3">
    <name type="scientific">Micromonospora fulviviridis</name>
    <dbReference type="NCBI Taxonomy" id="47860"/>
    <lineage>
        <taxon>Bacteria</taxon>
        <taxon>Bacillati</taxon>
        <taxon>Actinomycetota</taxon>
        <taxon>Actinomycetes</taxon>
        <taxon>Micromonosporales</taxon>
        <taxon>Micromonosporaceae</taxon>
        <taxon>Micromonospora</taxon>
    </lineage>
</organism>
<dbReference type="Proteomes" id="UP001550348">
    <property type="component" value="Unassembled WGS sequence"/>
</dbReference>
<comment type="caution">
    <text evidence="2">The sequence shown here is derived from an EMBL/GenBank/DDBJ whole genome shotgun (WGS) entry which is preliminary data.</text>
</comment>